<comment type="caution">
    <text evidence="1">The sequence shown here is derived from an EMBL/GenBank/DDBJ whole genome shotgun (WGS) entry which is preliminary data.</text>
</comment>
<evidence type="ECO:0000313" key="1">
    <source>
        <dbReference type="EMBL" id="MCI4658930.1"/>
    </source>
</evidence>
<gene>
    <name evidence="1" type="ORF">MQH31_14050</name>
</gene>
<accession>A0AA41QVY1</accession>
<dbReference type="EMBL" id="JALGAR010000003">
    <property type="protein sequence ID" value="MCI4658930.1"/>
    <property type="molecule type" value="Genomic_DNA"/>
</dbReference>
<dbReference type="Proteomes" id="UP001165341">
    <property type="component" value="Unassembled WGS sequence"/>
</dbReference>
<sequence length="77" mass="8631">MINISSNLDDALDDFVKNAVEPMHESMAQGLAEEMRELKRASADGVVLDVATDSDDPRFQVDAERVRRRANEILADR</sequence>
<reference evidence="1" key="1">
    <citation type="submission" date="2022-03" db="EMBL/GenBank/DDBJ databases">
        <title>Cryobacterium sp. nov. strain ZS14-85, isolated from Antarctic soil.</title>
        <authorList>
            <person name="Li J."/>
            <person name="Niu G."/>
        </authorList>
    </citation>
    <scope>NUCLEOTIDE SEQUENCE</scope>
    <source>
        <strain evidence="1">ZS14-85</strain>
    </source>
</reference>
<proteinExistence type="predicted"/>
<organism evidence="1 2">
    <name type="scientific">Cryobacterium zhongshanensis</name>
    <dbReference type="NCBI Taxonomy" id="2928153"/>
    <lineage>
        <taxon>Bacteria</taxon>
        <taxon>Bacillati</taxon>
        <taxon>Actinomycetota</taxon>
        <taxon>Actinomycetes</taxon>
        <taxon>Micrococcales</taxon>
        <taxon>Microbacteriaceae</taxon>
        <taxon>Cryobacterium</taxon>
    </lineage>
</organism>
<dbReference type="RefSeq" id="WP_243012554.1">
    <property type="nucleotide sequence ID" value="NZ_JALGAR010000003.1"/>
</dbReference>
<dbReference type="AlphaFoldDB" id="A0AA41QVY1"/>
<name>A0AA41QVY1_9MICO</name>
<keyword evidence="2" id="KW-1185">Reference proteome</keyword>
<evidence type="ECO:0000313" key="2">
    <source>
        <dbReference type="Proteomes" id="UP001165341"/>
    </source>
</evidence>
<protein>
    <submittedName>
        <fullName evidence="1">Uncharacterized protein</fullName>
    </submittedName>
</protein>